<proteinExistence type="predicted"/>
<evidence type="ECO:0000256" key="1">
    <source>
        <dbReference type="SAM" id="MobiDB-lite"/>
    </source>
</evidence>
<dbReference type="Proteomes" id="UP001054252">
    <property type="component" value="Unassembled WGS sequence"/>
</dbReference>
<feature type="transmembrane region" description="Helical" evidence="2">
    <location>
        <begin position="262"/>
        <end position="281"/>
    </location>
</feature>
<name>A0AAV5LFP7_9ROSI</name>
<evidence type="ECO:0000256" key="2">
    <source>
        <dbReference type="SAM" id="Phobius"/>
    </source>
</evidence>
<keyword evidence="4" id="KW-1185">Reference proteome</keyword>
<dbReference type="AlphaFoldDB" id="A0AAV5LFP7"/>
<organism evidence="3 4">
    <name type="scientific">Rubroshorea leprosula</name>
    <dbReference type="NCBI Taxonomy" id="152421"/>
    <lineage>
        <taxon>Eukaryota</taxon>
        <taxon>Viridiplantae</taxon>
        <taxon>Streptophyta</taxon>
        <taxon>Embryophyta</taxon>
        <taxon>Tracheophyta</taxon>
        <taxon>Spermatophyta</taxon>
        <taxon>Magnoliopsida</taxon>
        <taxon>eudicotyledons</taxon>
        <taxon>Gunneridae</taxon>
        <taxon>Pentapetalae</taxon>
        <taxon>rosids</taxon>
        <taxon>malvids</taxon>
        <taxon>Malvales</taxon>
        <taxon>Dipterocarpaceae</taxon>
        <taxon>Rubroshorea</taxon>
    </lineage>
</organism>
<feature type="transmembrane region" description="Helical" evidence="2">
    <location>
        <begin position="238"/>
        <end position="256"/>
    </location>
</feature>
<comment type="caution">
    <text evidence="3">The sequence shown here is derived from an EMBL/GenBank/DDBJ whole genome shotgun (WGS) entry which is preliminary data.</text>
</comment>
<keyword evidence="2" id="KW-0472">Membrane</keyword>
<keyword evidence="2" id="KW-1133">Transmembrane helix</keyword>
<feature type="compositionally biased region" description="Basic and acidic residues" evidence="1">
    <location>
        <begin position="190"/>
        <end position="214"/>
    </location>
</feature>
<keyword evidence="2" id="KW-0812">Transmembrane</keyword>
<reference evidence="3 4" key="1">
    <citation type="journal article" date="2021" name="Commun. Biol.">
        <title>The genome of Shorea leprosula (Dipterocarpaceae) highlights the ecological relevance of drought in aseasonal tropical rainforests.</title>
        <authorList>
            <person name="Ng K.K.S."/>
            <person name="Kobayashi M.J."/>
            <person name="Fawcett J.A."/>
            <person name="Hatakeyama M."/>
            <person name="Paape T."/>
            <person name="Ng C.H."/>
            <person name="Ang C.C."/>
            <person name="Tnah L.H."/>
            <person name="Lee C.T."/>
            <person name="Nishiyama T."/>
            <person name="Sese J."/>
            <person name="O'Brien M.J."/>
            <person name="Copetti D."/>
            <person name="Mohd Noor M.I."/>
            <person name="Ong R.C."/>
            <person name="Putra M."/>
            <person name="Sireger I.Z."/>
            <person name="Indrioko S."/>
            <person name="Kosugi Y."/>
            <person name="Izuno A."/>
            <person name="Isagi Y."/>
            <person name="Lee S.L."/>
            <person name="Shimizu K.K."/>
        </authorList>
    </citation>
    <scope>NUCLEOTIDE SEQUENCE [LARGE SCALE GENOMIC DNA]</scope>
    <source>
        <strain evidence="3">214</strain>
    </source>
</reference>
<evidence type="ECO:0000313" key="3">
    <source>
        <dbReference type="EMBL" id="GKV36110.1"/>
    </source>
</evidence>
<feature type="transmembrane region" description="Helical" evidence="2">
    <location>
        <begin position="12"/>
        <end position="29"/>
    </location>
</feature>
<dbReference type="EMBL" id="BPVZ01000115">
    <property type="protein sequence ID" value="GKV36110.1"/>
    <property type="molecule type" value="Genomic_DNA"/>
</dbReference>
<evidence type="ECO:0000313" key="4">
    <source>
        <dbReference type="Proteomes" id="UP001054252"/>
    </source>
</evidence>
<feature type="region of interest" description="Disordered" evidence="1">
    <location>
        <begin position="190"/>
        <end position="228"/>
    </location>
</feature>
<sequence length="414" mass="46876">MAKFRMGLARMTLYTFATFISGSQLLWVSPSKRSYRRLFLVAQLSMLGAGYAGEGPASNVFQSQLAKAEKKLLKKPVNNHRSTITNDRVTPDPINICEVGTDGRVTTYPINICEEGTNGTITRPGCTCYRPDDWLVGCIGPAATARESCVCSFWREQYNWKPDMCPILKEGVREGLRTCCYPELSCTETENSRRNSSENNPDQKSETNPPKENEMDTVPIQPQQENTRKMRNRIRKKLFAAKLPGTILGTVLAAVFSTEVCIKISTAVTIICYNLFFWMGAQCYDLGEMENYAITGENKYGEMEKRDKKDEEKIDGKDEKQNLLDALVPELKKAVEAVRKLLPLWLTFASTCYLVNATADSLFMEQVDYLENNTEGFKIPKSVFYSFPDVVSIITGQVSYYLVEQFYDEKKEAR</sequence>
<gene>
    <name evidence="3" type="ORF">SLEP1_g44278</name>
</gene>
<protein>
    <submittedName>
        <fullName evidence="3">Uncharacterized protein</fullName>
    </submittedName>
</protein>
<accession>A0AAV5LFP7</accession>